<dbReference type="InterPro" id="IPR032710">
    <property type="entry name" value="NTF2-like_dom_sf"/>
</dbReference>
<dbReference type="SUPFAM" id="SSF54427">
    <property type="entry name" value="NTF2-like"/>
    <property type="match status" value="1"/>
</dbReference>
<dbReference type="EMBL" id="JAGTXB010000003">
    <property type="protein sequence ID" value="MBS0027130.1"/>
    <property type="molecule type" value="Genomic_DNA"/>
</dbReference>
<dbReference type="InterPro" id="IPR046860">
    <property type="entry name" value="SnoaL_5"/>
</dbReference>
<proteinExistence type="predicted"/>
<feature type="domain" description="SnoaL-like" evidence="1">
    <location>
        <begin position="5"/>
        <end position="115"/>
    </location>
</feature>
<sequence length="115" mass="13325">MTVVKQVAYTLVQLCREWKFPEAQAALFRDDVVNIEPDGRITSGLAAIMNKERMFLDSIQTRHLLEISDPIVADDYFAVQLLMDVTIANTGRRTRNELCVYHVENGKIIREQFFY</sequence>
<dbReference type="Gene3D" id="3.10.450.50">
    <property type="match status" value="1"/>
</dbReference>
<dbReference type="Pfam" id="PF20409">
    <property type="entry name" value="SnoaL_5"/>
    <property type="match status" value="1"/>
</dbReference>
<keyword evidence="3" id="KW-1185">Reference proteome</keyword>
<protein>
    <submittedName>
        <fullName evidence="2">Nuclear transport factor 2 family protein</fullName>
    </submittedName>
</protein>
<accession>A0ABS5IW95</accession>
<reference evidence="2 3" key="1">
    <citation type="submission" date="2021-04" db="EMBL/GenBank/DDBJ databases">
        <title>Chitinophaga sp. nov., isolated from the rhizosphere soil.</title>
        <authorList>
            <person name="He S."/>
        </authorList>
    </citation>
    <scope>NUCLEOTIDE SEQUENCE [LARGE SCALE GENOMIC DNA]</scope>
    <source>
        <strain evidence="2 3">2R12</strain>
    </source>
</reference>
<name>A0ABS5IW95_9BACT</name>
<gene>
    <name evidence="2" type="ORF">KE626_07410</name>
</gene>
<dbReference type="RefSeq" id="WP_211972240.1">
    <property type="nucleotide sequence ID" value="NZ_CBFHAM010000020.1"/>
</dbReference>
<dbReference type="Proteomes" id="UP000676386">
    <property type="component" value="Unassembled WGS sequence"/>
</dbReference>
<comment type="caution">
    <text evidence="2">The sequence shown here is derived from an EMBL/GenBank/DDBJ whole genome shotgun (WGS) entry which is preliminary data.</text>
</comment>
<evidence type="ECO:0000313" key="2">
    <source>
        <dbReference type="EMBL" id="MBS0027130.1"/>
    </source>
</evidence>
<evidence type="ECO:0000259" key="1">
    <source>
        <dbReference type="Pfam" id="PF20409"/>
    </source>
</evidence>
<evidence type="ECO:0000313" key="3">
    <source>
        <dbReference type="Proteomes" id="UP000676386"/>
    </source>
</evidence>
<organism evidence="2 3">
    <name type="scientific">Chitinophaga hostae</name>
    <dbReference type="NCBI Taxonomy" id="2831022"/>
    <lineage>
        <taxon>Bacteria</taxon>
        <taxon>Pseudomonadati</taxon>
        <taxon>Bacteroidota</taxon>
        <taxon>Chitinophagia</taxon>
        <taxon>Chitinophagales</taxon>
        <taxon>Chitinophagaceae</taxon>
        <taxon>Chitinophaga</taxon>
    </lineage>
</organism>